<dbReference type="GO" id="GO:0045892">
    <property type="term" value="P:negative regulation of DNA-templated transcription"/>
    <property type="evidence" value="ECO:0007669"/>
    <property type="project" value="TreeGrafter"/>
</dbReference>
<gene>
    <name evidence="6" type="ORF">CSA56_10080</name>
</gene>
<dbReference type="PROSITE" id="PS51078">
    <property type="entry name" value="ICLR_ED"/>
    <property type="match status" value="1"/>
</dbReference>
<dbReference type="GO" id="GO:0003700">
    <property type="term" value="F:DNA-binding transcription factor activity"/>
    <property type="evidence" value="ECO:0007669"/>
    <property type="project" value="TreeGrafter"/>
</dbReference>
<dbReference type="SUPFAM" id="SSF46785">
    <property type="entry name" value="Winged helix' DNA-binding domain"/>
    <property type="match status" value="1"/>
</dbReference>
<evidence type="ECO:0000256" key="1">
    <source>
        <dbReference type="ARBA" id="ARBA00023015"/>
    </source>
</evidence>
<dbReference type="Pfam" id="PF01614">
    <property type="entry name" value="IclR_C"/>
    <property type="match status" value="1"/>
</dbReference>
<feature type="domain" description="HTH iclR-type" evidence="4">
    <location>
        <begin position="8"/>
        <end position="70"/>
    </location>
</feature>
<keyword evidence="2" id="KW-0238">DNA-binding</keyword>
<comment type="caution">
    <text evidence="6">The sequence shown here is derived from an EMBL/GenBank/DDBJ whole genome shotgun (WGS) entry which is preliminary data.</text>
</comment>
<proteinExistence type="predicted"/>
<reference evidence="6 7" key="1">
    <citation type="submission" date="2017-10" db="EMBL/GenBank/DDBJ databases">
        <title>Novel microbial diversity and functional potential in the marine mammal oral microbiome.</title>
        <authorList>
            <person name="Dudek N.K."/>
            <person name="Sun C.L."/>
            <person name="Burstein D."/>
            <person name="Kantor R.S."/>
            <person name="Aliaga Goltsman D.S."/>
            <person name="Bik E.M."/>
            <person name="Thomas B.C."/>
            <person name="Banfield J.F."/>
            <person name="Relman D.A."/>
        </authorList>
    </citation>
    <scope>NUCLEOTIDE SEQUENCE [LARGE SCALE GENOMIC DNA]</scope>
    <source>
        <strain evidence="6">DOLJORAL78_47_16</strain>
    </source>
</reference>
<evidence type="ECO:0000313" key="6">
    <source>
        <dbReference type="EMBL" id="PIE33851.1"/>
    </source>
</evidence>
<dbReference type="SUPFAM" id="SSF55781">
    <property type="entry name" value="GAF domain-like"/>
    <property type="match status" value="1"/>
</dbReference>
<protein>
    <submittedName>
        <fullName evidence="6">IclR family transcriptional regulator</fullName>
    </submittedName>
</protein>
<dbReference type="AlphaFoldDB" id="A0A2G6KDV6"/>
<name>A0A2G6KDV6_9BACT</name>
<dbReference type="InterPro" id="IPR005471">
    <property type="entry name" value="Tscrpt_reg_IclR_N"/>
</dbReference>
<organism evidence="6 7">
    <name type="scientific">candidate division KSB3 bacterium</name>
    <dbReference type="NCBI Taxonomy" id="2044937"/>
    <lineage>
        <taxon>Bacteria</taxon>
        <taxon>candidate division KSB3</taxon>
    </lineage>
</organism>
<dbReference type="Gene3D" id="3.30.450.40">
    <property type="match status" value="1"/>
</dbReference>
<dbReference type="Proteomes" id="UP000230821">
    <property type="component" value="Unassembled WGS sequence"/>
</dbReference>
<dbReference type="Pfam" id="PF09339">
    <property type="entry name" value="HTH_IclR"/>
    <property type="match status" value="1"/>
</dbReference>
<dbReference type="EMBL" id="PDSK01000094">
    <property type="protein sequence ID" value="PIE33851.1"/>
    <property type="molecule type" value="Genomic_DNA"/>
</dbReference>
<evidence type="ECO:0000256" key="2">
    <source>
        <dbReference type="ARBA" id="ARBA00023125"/>
    </source>
</evidence>
<keyword evidence="1" id="KW-0805">Transcription regulation</keyword>
<dbReference type="GO" id="GO:0003677">
    <property type="term" value="F:DNA binding"/>
    <property type="evidence" value="ECO:0007669"/>
    <property type="project" value="UniProtKB-KW"/>
</dbReference>
<dbReference type="PANTHER" id="PTHR30136">
    <property type="entry name" value="HELIX-TURN-HELIX TRANSCRIPTIONAL REGULATOR, ICLR FAMILY"/>
    <property type="match status" value="1"/>
</dbReference>
<feature type="domain" description="IclR-ED" evidence="5">
    <location>
        <begin position="71"/>
        <end position="258"/>
    </location>
</feature>
<evidence type="ECO:0000256" key="3">
    <source>
        <dbReference type="ARBA" id="ARBA00023163"/>
    </source>
</evidence>
<dbReference type="InterPro" id="IPR014757">
    <property type="entry name" value="Tscrpt_reg_IclR_C"/>
</dbReference>
<dbReference type="InterPro" id="IPR036388">
    <property type="entry name" value="WH-like_DNA-bd_sf"/>
</dbReference>
<evidence type="ECO:0000259" key="5">
    <source>
        <dbReference type="PROSITE" id="PS51078"/>
    </source>
</evidence>
<sequence>MKKPSNLIQTIERMSAIFDVLTFSSKGISLGDLSKKVNLPKGTTHRILSSLMYFDFVRQDSTTRNYSLGFKLMELGSSLLEQINLRKEAEPTLHVLSQKTKETAYLAILDGTEVVYVEKIESEDNSIGLRATSKVGQRNLANCCSLGKVLLADLPEQTLNELLPDMHFIQKTENTIADPSQLKEHLSVVRNRGYAIDDEESERGIRCVAAPVRNEIGLAVAAVSVSGPSIRITREKIQERLKNDVMTAALEISKKLGFRPEAFSRQ</sequence>
<dbReference type="SMART" id="SM00346">
    <property type="entry name" value="HTH_ICLR"/>
    <property type="match status" value="1"/>
</dbReference>
<dbReference type="PANTHER" id="PTHR30136:SF35">
    <property type="entry name" value="HTH-TYPE TRANSCRIPTIONAL REGULATOR RV1719"/>
    <property type="match status" value="1"/>
</dbReference>
<accession>A0A2G6KDV6</accession>
<keyword evidence="3" id="KW-0804">Transcription</keyword>
<dbReference type="InterPro" id="IPR036390">
    <property type="entry name" value="WH_DNA-bd_sf"/>
</dbReference>
<dbReference type="Gene3D" id="1.10.10.10">
    <property type="entry name" value="Winged helix-like DNA-binding domain superfamily/Winged helix DNA-binding domain"/>
    <property type="match status" value="1"/>
</dbReference>
<dbReference type="InterPro" id="IPR050707">
    <property type="entry name" value="HTH_MetabolicPath_Reg"/>
</dbReference>
<evidence type="ECO:0000259" key="4">
    <source>
        <dbReference type="PROSITE" id="PS51077"/>
    </source>
</evidence>
<evidence type="ECO:0000313" key="7">
    <source>
        <dbReference type="Proteomes" id="UP000230821"/>
    </source>
</evidence>
<dbReference type="PROSITE" id="PS51077">
    <property type="entry name" value="HTH_ICLR"/>
    <property type="match status" value="1"/>
</dbReference>
<dbReference type="InterPro" id="IPR029016">
    <property type="entry name" value="GAF-like_dom_sf"/>
</dbReference>